<keyword evidence="5 8" id="KW-1133">Transmembrane helix</keyword>
<reference evidence="9 10" key="1">
    <citation type="submission" date="2024-02" db="EMBL/GenBank/DDBJ databases">
        <title>Chromosome-scale genome assembly of the rough periwinkle Littorina saxatilis.</title>
        <authorList>
            <person name="De Jode A."/>
            <person name="Faria R."/>
            <person name="Formenti G."/>
            <person name="Sims Y."/>
            <person name="Smith T.P."/>
            <person name="Tracey A."/>
            <person name="Wood J.M.D."/>
            <person name="Zagrodzka Z.B."/>
            <person name="Johannesson K."/>
            <person name="Butlin R.K."/>
            <person name="Leder E.H."/>
        </authorList>
    </citation>
    <scope>NUCLEOTIDE SEQUENCE [LARGE SCALE GENOMIC DNA]</scope>
    <source>
        <strain evidence="9">Snail1</strain>
        <tissue evidence="9">Muscle</tissue>
    </source>
</reference>
<dbReference type="AlphaFoldDB" id="A0AAN9G8J1"/>
<dbReference type="EMBL" id="JBAMIC010000012">
    <property type="protein sequence ID" value="KAK7099241.1"/>
    <property type="molecule type" value="Genomic_DNA"/>
</dbReference>
<keyword evidence="10" id="KW-1185">Reference proteome</keyword>
<dbReference type="PANTHER" id="PTHR31584:SF1">
    <property type="entry name" value="TUMOR PROTEIN P53-INDUCIBLE PROTEIN 11"/>
    <property type="match status" value="1"/>
</dbReference>
<name>A0AAN9G8J1_9CAEN</name>
<dbReference type="Pfam" id="PF14936">
    <property type="entry name" value="p53-inducible11"/>
    <property type="match status" value="1"/>
</dbReference>
<evidence type="ECO:0000256" key="2">
    <source>
        <dbReference type="ARBA" id="ARBA00019449"/>
    </source>
</evidence>
<feature type="transmembrane region" description="Helical" evidence="8">
    <location>
        <begin position="72"/>
        <end position="92"/>
    </location>
</feature>
<evidence type="ECO:0000313" key="9">
    <source>
        <dbReference type="EMBL" id="KAK7099241.1"/>
    </source>
</evidence>
<feature type="transmembrane region" description="Helical" evidence="8">
    <location>
        <begin position="166"/>
        <end position="189"/>
    </location>
</feature>
<accession>A0AAN9G8J1</accession>
<keyword evidence="6 8" id="KW-0472">Membrane</keyword>
<evidence type="ECO:0000256" key="6">
    <source>
        <dbReference type="ARBA" id="ARBA00023136"/>
    </source>
</evidence>
<evidence type="ECO:0000256" key="8">
    <source>
        <dbReference type="SAM" id="Phobius"/>
    </source>
</evidence>
<evidence type="ECO:0000256" key="5">
    <source>
        <dbReference type="ARBA" id="ARBA00022989"/>
    </source>
</evidence>
<comment type="caution">
    <text evidence="9">The sequence shown here is derived from an EMBL/GenBank/DDBJ whole genome shotgun (WGS) entry which is preliminary data.</text>
</comment>
<evidence type="ECO:0000256" key="3">
    <source>
        <dbReference type="ARBA" id="ARBA00022553"/>
    </source>
</evidence>
<keyword evidence="4 8" id="KW-0812">Transmembrane</keyword>
<feature type="transmembrane region" description="Helical" evidence="8">
    <location>
        <begin position="104"/>
        <end position="122"/>
    </location>
</feature>
<organism evidence="9 10">
    <name type="scientific">Littorina saxatilis</name>
    <dbReference type="NCBI Taxonomy" id="31220"/>
    <lineage>
        <taxon>Eukaryota</taxon>
        <taxon>Metazoa</taxon>
        <taxon>Spiralia</taxon>
        <taxon>Lophotrochozoa</taxon>
        <taxon>Mollusca</taxon>
        <taxon>Gastropoda</taxon>
        <taxon>Caenogastropoda</taxon>
        <taxon>Littorinimorpha</taxon>
        <taxon>Littorinoidea</taxon>
        <taxon>Littorinidae</taxon>
        <taxon>Littorina</taxon>
    </lineage>
</organism>
<dbReference type="PANTHER" id="PTHR31584">
    <property type="entry name" value="TUMOR PROTEIN P53-INDUCIBLE PROTEIN 11"/>
    <property type="match status" value="1"/>
</dbReference>
<evidence type="ECO:0000256" key="1">
    <source>
        <dbReference type="ARBA" id="ARBA00004141"/>
    </source>
</evidence>
<dbReference type="Proteomes" id="UP001374579">
    <property type="component" value="Unassembled WGS sequence"/>
</dbReference>
<evidence type="ECO:0000256" key="7">
    <source>
        <dbReference type="ARBA" id="ARBA00032100"/>
    </source>
</evidence>
<protein>
    <recommendedName>
        <fullName evidence="2">Tumor protein p53-inducible protein 11</fullName>
    </recommendedName>
    <alternativeName>
        <fullName evidence="7">p53-induced gene 11 protein</fullName>
    </alternativeName>
</protein>
<evidence type="ECO:0000256" key="4">
    <source>
        <dbReference type="ARBA" id="ARBA00022692"/>
    </source>
</evidence>
<keyword evidence="3" id="KW-0597">Phosphoprotein</keyword>
<evidence type="ECO:0000313" key="10">
    <source>
        <dbReference type="Proteomes" id="UP001374579"/>
    </source>
</evidence>
<dbReference type="GO" id="GO:0016020">
    <property type="term" value="C:membrane"/>
    <property type="evidence" value="ECO:0007669"/>
    <property type="project" value="UniProtKB-SubCell"/>
</dbReference>
<feature type="transmembrane region" description="Helical" evidence="8">
    <location>
        <begin position="134"/>
        <end position="154"/>
    </location>
</feature>
<sequence length="199" mass="22224">MASSGNGNRQDATSRDWKLSSSDLHSRLKTRKVLGVGETDDGDVHRSKLSQILGHSDQLYVKLPWGLRAWQFVLALSFTIVSLWALILPSHIFDVTFEADEGKYVALPVRFYGIALLALSLFHWNALGCGDRDVIRISLLSSVIYFSLQTFVTAVSNVPMRELLPLSGLLCHVTRLGAAGLSGLLYWTMSRDARHYVFR</sequence>
<dbReference type="InterPro" id="IPR028266">
    <property type="entry name" value="TP53I11"/>
</dbReference>
<gene>
    <name evidence="9" type="ORF">V1264_003417</name>
</gene>
<comment type="subcellular location">
    <subcellularLocation>
        <location evidence="1">Membrane</location>
        <topology evidence="1">Multi-pass membrane protein</topology>
    </subcellularLocation>
</comment>
<proteinExistence type="predicted"/>